<feature type="compositionally biased region" description="Basic and acidic residues" evidence="12">
    <location>
        <begin position="1147"/>
        <end position="1170"/>
    </location>
</feature>
<evidence type="ECO:0000256" key="4">
    <source>
        <dbReference type="ARBA" id="ARBA00022692"/>
    </source>
</evidence>
<comment type="subcellular location">
    <subcellularLocation>
        <location evidence="1">Cell membrane</location>
    </subcellularLocation>
    <subcellularLocation>
        <location evidence="2">Cytoplasm</location>
        <location evidence="2">Cytoskeleton</location>
        <location evidence="2">Cilium axoneme</location>
    </subcellularLocation>
    <subcellularLocation>
        <location evidence="11">Endomembrane system</location>
        <topology evidence="11">Single-pass membrane protein</topology>
    </subcellularLocation>
</comment>
<evidence type="ECO:0000256" key="9">
    <source>
        <dbReference type="ARBA" id="ARBA00023170"/>
    </source>
</evidence>
<evidence type="ECO:0000256" key="2">
    <source>
        <dbReference type="ARBA" id="ARBA00004430"/>
    </source>
</evidence>
<dbReference type="Pfam" id="PF08263">
    <property type="entry name" value="LRRNT_2"/>
    <property type="match status" value="1"/>
</dbReference>
<accession>A0A9W6F3Y4</accession>
<keyword evidence="15" id="KW-1185">Reference proteome</keyword>
<feature type="region of interest" description="Disordered" evidence="12">
    <location>
        <begin position="806"/>
        <end position="939"/>
    </location>
</feature>
<evidence type="ECO:0000256" key="1">
    <source>
        <dbReference type="ARBA" id="ARBA00004236"/>
    </source>
</evidence>
<dbReference type="InterPro" id="IPR003591">
    <property type="entry name" value="Leu-rich_rpt_typical-subtyp"/>
</dbReference>
<dbReference type="Gene3D" id="3.80.10.10">
    <property type="entry name" value="Ribonuclease Inhibitor"/>
    <property type="match status" value="3"/>
</dbReference>
<evidence type="ECO:0000256" key="8">
    <source>
        <dbReference type="ARBA" id="ARBA00023136"/>
    </source>
</evidence>
<dbReference type="Pfam" id="PF13855">
    <property type="entry name" value="LRR_8"/>
    <property type="match status" value="3"/>
</dbReference>
<feature type="region of interest" description="Disordered" evidence="12">
    <location>
        <begin position="723"/>
        <end position="782"/>
    </location>
</feature>
<keyword evidence="9" id="KW-0675">Receptor</keyword>
<keyword evidence="6" id="KW-0677">Repeat</keyword>
<feature type="compositionally biased region" description="Low complexity" evidence="12">
    <location>
        <begin position="960"/>
        <end position="973"/>
    </location>
</feature>
<keyword evidence="3" id="KW-0433">Leucine-rich repeat</keyword>
<feature type="compositionally biased region" description="Low complexity" evidence="12">
    <location>
        <begin position="583"/>
        <end position="596"/>
    </location>
</feature>
<gene>
    <name evidence="14" type="primary">PLEST006346</name>
    <name evidence="14" type="ORF">PLESTB_000921700</name>
</gene>
<proteinExistence type="predicted"/>
<dbReference type="PANTHER" id="PTHR27000:SF642">
    <property type="entry name" value="INACTIVE LEUCINE-RICH REPEAT RECEPTOR KINASE XIAO-RELATED"/>
    <property type="match status" value="1"/>
</dbReference>
<dbReference type="InterPro" id="IPR001611">
    <property type="entry name" value="Leu-rich_rpt"/>
</dbReference>
<feature type="compositionally biased region" description="Gly residues" evidence="12">
    <location>
        <begin position="902"/>
        <end position="915"/>
    </location>
</feature>
<dbReference type="PANTHER" id="PTHR27000">
    <property type="entry name" value="LEUCINE-RICH REPEAT RECEPTOR-LIKE PROTEIN KINASE FAMILY PROTEIN-RELATED"/>
    <property type="match status" value="1"/>
</dbReference>
<dbReference type="Proteomes" id="UP001165080">
    <property type="component" value="Unassembled WGS sequence"/>
</dbReference>
<dbReference type="SMART" id="SM00369">
    <property type="entry name" value="LRR_TYP"/>
    <property type="match status" value="6"/>
</dbReference>
<feature type="compositionally biased region" description="Pro residues" evidence="12">
    <location>
        <begin position="819"/>
        <end position="836"/>
    </location>
</feature>
<evidence type="ECO:0000256" key="12">
    <source>
        <dbReference type="SAM" id="MobiDB-lite"/>
    </source>
</evidence>
<dbReference type="EMBL" id="BRXU01000011">
    <property type="protein sequence ID" value="GLC54930.1"/>
    <property type="molecule type" value="Genomic_DNA"/>
</dbReference>
<keyword evidence="8" id="KW-0472">Membrane</keyword>
<evidence type="ECO:0000256" key="7">
    <source>
        <dbReference type="ARBA" id="ARBA00022989"/>
    </source>
</evidence>
<feature type="region of interest" description="Disordered" evidence="12">
    <location>
        <begin position="952"/>
        <end position="1100"/>
    </location>
</feature>
<feature type="compositionally biased region" description="Low complexity" evidence="12">
    <location>
        <begin position="1018"/>
        <end position="1055"/>
    </location>
</feature>
<dbReference type="InterPro" id="IPR032675">
    <property type="entry name" value="LRR_dom_sf"/>
</dbReference>
<evidence type="ECO:0000256" key="10">
    <source>
        <dbReference type="ARBA" id="ARBA00023180"/>
    </source>
</evidence>
<evidence type="ECO:0000313" key="14">
    <source>
        <dbReference type="EMBL" id="GLC54930.1"/>
    </source>
</evidence>
<comment type="caution">
    <text evidence="14">The sequence shown here is derived from an EMBL/GenBank/DDBJ whole genome shotgun (WGS) entry which is preliminary data.</text>
</comment>
<dbReference type="AlphaFoldDB" id="A0A9W6F3Y4"/>
<name>A0A9W6F3Y4_9CHLO</name>
<feature type="compositionally biased region" description="Polar residues" evidence="12">
    <location>
        <begin position="923"/>
        <end position="935"/>
    </location>
</feature>
<evidence type="ECO:0000256" key="6">
    <source>
        <dbReference type="ARBA" id="ARBA00022737"/>
    </source>
</evidence>
<evidence type="ECO:0000256" key="5">
    <source>
        <dbReference type="ARBA" id="ARBA00022729"/>
    </source>
</evidence>
<feature type="compositionally biased region" description="Low complexity" evidence="12">
    <location>
        <begin position="888"/>
        <end position="901"/>
    </location>
</feature>
<evidence type="ECO:0000256" key="11">
    <source>
        <dbReference type="ARBA" id="ARBA00037847"/>
    </source>
</evidence>
<feature type="compositionally biased region" description="Low complexity" evidence="12">
    <location>
        <begin position="725"/>
        <end position="736"/>
    </location>
</feature>
<feature type="region of interest" description="Disordered" evidence="12">
    <location>
        <begin position="573"/>
        <end position="596"/>
    </location>
</feature>
<keyword evidence="5" id="KW-0732">Signal</keyword>
<reference evidence="14 15" key="1">
    <citation type="journal article" date="2023" name="Commun. Biol.">
        <title>Reorganization of the ancestral sex-determining regions during the evolution of trioecy in Pleodorina starrii.</title>
        <authorList>
            <person name="Takahashi K."/>
            <person name="Suzuki S."/>
            <person name="Kawai-Toyooka H."/>
            <person name="Yamamoto K."/>
            <person name="Hamaji T."/>
            <person name="Ootsuki R."/>
            <person name="Yamaguchi H."/>
            <person name="Kawachi M."/>
            <person name="Higashiyama T."/>
            <person name="Nozaki H."/>
        </authorList>
    </citation>
    <scope>NUCLEOTIDE SEQUENCE [LARGE SCALE GENOMIC DNA]</scope>
    <source>
        <strain evidence="14 15">NIES-4479</strain>
    </source>
</reference>
<dbReference type="InterPro" id="IPR013210">
    <property type="entry name" value="LRR_N_plant-typ"/>
</dbReference>
<dbReference type="GO" id="GO:0005886">
    <property type="term" value="C:plasma membrane"/>
    <property type="evidence" value="ECO:0007669"/>
    <property type="project" value="UniProtKB-SubCell"/>
</dbReference>
<feature type="compositionally biased region" description="Polar residues" evidence="12">
    <location>
        <begin position="755"/>
        <end position="766"/>
    </location>
</feature>
<organism evidence="14 15">
    <name type="scientific">Pleodorina starrii</name>
    <dbReference type="NCBI Taxonomy" id="330485"/>
    <lineage>
        <taxon>Eukaryota</taxon>
        <taxon>Viridiplantae</taxon>
        <taxon>Chlorophyta</taxon>
        <taxon>core chlorophytes</taxon>
        <taxon>Chlorophyceae</taxon>
        <taxon>CS clade</taxon>
        <taxon>Chlamydomonadales</taxon>
        <taxon>Volvocaceae</taxon>
        <taxon>Pleodorina</taxon>
    </lineage>
</organism>
<dbReference type="GO" id="GO:0012505">
    <property type="term" value="C:endomembrane system"/>
    <property type="evidence" value="ECO:0007669"/>
    <property type="project" value="UniProtKB-SubCell"/>
</dbReference>
<protein>
    <recommendedName>
        <fullName evidence="13">Leucine-rich repeat-containing N-terminal plant-type domain-containing protein</fullName>
    </recommendedName>
</protein>
<sequence>MDVSTLGSSLRSADRSDFLVFSDDSFALSEGPVSVLSNNSLAGTLPPGWSALEDLEVLALDANALTGPLPGMWAGMRSLRELRLRNNSLSGGCLPASWGGGLASLQDIDLSLNPQLCAGEGALPSSWGRLAFLRSMTLRNIGLAGTLPPDFGSLRRLVQMDLSSNSIFGTLPVEWSVLADASSTGGFASSSDGGGLPQLRLLDLSSNSLQGTMPPSWSQLKFLQHLSLHSNQLSGTVPEAYGALRNLAGLRLAGNPALCGPLPSVMLNGPVVSLAVGGSSSGGAAVDANGTSSTSGAGVSGPGTASEGAALAAAINGTALLRSCPWARTAGLLQGFRRALTDPRGALANWVDGTDPCGAAGSWAGVVCDAAGGVVVGLDLQGMGLAGLPPAALALLGNNLQQINLNANSFTGTLPDSWSLLGGLKTLSIAHNYIGGSLPSAWSALHALRYLDLSYNALRGPLPAAWADGMASIQQIHVDGNSLNGTLPAAWAGSGSSGLAALRYLSADGNSISGTLPAAWSRLGELRELSLKDNLLAGPVPPSWAEGMTSLRYLGLSSNKAVCGRVPFRLDASTGSGSADTNASAPAADSSYTASSPASRPPASAAISLDVSASAAAAAAAAAAVATDAAAAPAEVRLEAESTQLGAACPDSAANGQGVSAASVQVWATAAASSVGTLMVVGLVAAAAHAAKRFRQGPQAAGGPAAGRPTPVVGVTLAAARSVNGSAAPSPRARPTTPRPSSPGGPMGQPFHPGSSPSRLQATTYADSGAGPQSPMSPSYMATSAPSAAAAAAAGGAAFAGALSPRASSQTSVRQSPYSQPPSPGPLGEVPYPPSPGRRMAMGGAPPSSPFATYTSPMPSPSPAGTPGRNTCAMERIGSSGATPGARTASVARLVSSLLGRLSGGGGGDGGGDGGADTATASQAASPRRNPQSLVDDNMAATAELYQAMSEAMAASEQWGGDSEAGTAAATEEPGSRPRSPRFTAATGNLLYEQHLATTDMPPSPAARRAPPLPPLPVAVRGSPARTPAGGGSAAAAAAAVSPPSSQRSRGPQPSTKLRASPGLSDGESPSTDLSAAGPCSPRGPPAAHVTASSSPVPFKPLVEKDEDILAAGAAQAQALALALAQAASPQRQSRQLVAAPTFMMRRVESDGRLADGEGGDKEVESEEKNGGASEARAAPVRCHPELEQ</sequence>
<evidence type="ECO:0000256" key="3">
    <source>
        <dbReference type="ARBA" id="ARBA00022614"/>
    </source>
</evidence>
<keyword evidence="7" id="KW-1133">Transmembrane helix</keyword>
<dbReference type="SUPFAM" id="SSF52058">
    <property type="entry name" value="L domain-like"/>
    <property type="match status" value="2"/>
</dbReference>
<feature type="domain" description="Leucine-rich repeat-containing N-terminal plant-type" evidence="13">
    <location>
        <begin position="333"/>
        <end position="369"/>
    </location>
</feature>
<evidence type="ECO:0000259" key="13">
    <source>
        <dbReference type="Pfam" id="PF08263"/>
    </source>
</evidence>
<evidence type="ECO:0000313" key="15">
    <source>
        <dbReference type="Proteomes" id="UP001165080"/>
    </source>
</evidence>
<feature type="region of interest" description="Disordered" evidence="12">
    <location>
        <begin position="1147"/>
        <end position="1189"/>
    </location>
</feature>
<feature type="compositionally biased region" description="Polar residues" evidence="12">
    <location>
        <begin position="573"/>
        <end position="582"/>
    </location>
</feature>
<dbReference type="GO" id="GO:0005930">
    <property type="term" value="C:axoneme"/>
    <property type="evidence" value="ECO:0007669"/>
    <property type="project" value="UniProtKB-SubCell"/>
</dbReference>
<keyword evidence="4" id="KW-0812">Transmembrane</keyword>
<keyword evidence="10" id="KW-0325">Glycoprotein</keyword>